<keyword evidence="12" id="KW-0564">Palmitate</keyword>
<dbReference type="PANTHER" id="PTHR20859">
    <property type="entry name" value="INTERFERON/INTERLEUKIN RECEPTOR"/>
    <property type="match status" value="1"/>
</dbReference>
<keyword evidence="14" id="KW-0325">Glycoprotein</keyword>
<evidence type="ECO:0000256" key="4">
    <source>
        <dbReference type="ARBA" id="ARBA00011184"/>
    </source>
</evidence>
<feature type="transmembrane region" description="Helical" evidence="17">
    <location>
        <begin position="255"/>
        <end position="276"/>
    </location>
</feature>
<evidence type="ECO:0000256" key="9">
    <source>
        <dbReference type="ARBA" id="ARBA00022989"/>
    </source>
</evidence>
<dbReference type="PANTHER" id="PTHR20859:SF22">
    <property type="entry name" value="TISSUE FACTOR"/>
    <property type="match status" value="1"/>
</dbReference>
<evidence type="ECO:0000256" key="17">
    <source>
        <dbReference type="SAM" id="Phobius"/>
    </source>
</evidence>
<dbReference type="EMBL" id="JAGEUA010000002">
    <property type="protein sequence ID" value="KAL1006684.1"/>
    <property type="molecule type" value="Genomic_DNA"/>
</dbReference>
<evidence type="ECO:0000259" key="20">
    <source>
        <dbReference type="Pfam" id="PF09294"/>
    </source>
</evidence>
<keyword evidence="8 18" id="KW-0732">Signal</keyword>
<evidence type="ECO:0000256" key="15">
    <source>
        <dbReference type="ARBA" id="ARBA00023288"/>
    </source>
</evidence>
<comment type="caution">
    <text evidence="21">The sequence shown here is derived from an EMBL/GenBank/DDBJ whole genome shotgun (WGS) entry which is preliminary data.</text>
</comment>
<evidence type="ECO:0000256" key="6">
    <source>
        <dbReference type="ARBA" id="ARBA00022692"/>
    </source>
</evidence>
<evidence type="ECO:0000256" key="18">
    <source>
        <dbReference type="SAM" id="SignalP"/>
    </source>
</evidence>
<comment type="subunit">
    <text evidence="4">Interacts with HSPE; the interaction, inhibited by heparin, promotes the generation of activated factor X and activates coagulation in the presence of activated factor VII.</text>
</comment>
<feature type="domain" description="Fibronectin type-III" evidence="19">
    <location>
        <begin position="10"/>
        <end position="104"/>
    </location>
</feature>
<evidence type="ECO:0000256" key="5">
    <source>
        <dbReference type="ARBA" id="ARBA00018722"/>
    </source>
</evidence>
<feature type="chain" id="PRO_5044893497" description="Tissue factor" evidence="18">
    <location>
        <begin position="27"/>
        <end position="294"/>
    </location>
</feature>
<proteinExistence type="inferred from homology"/>
<feature type="signal peptide" evidence="18">
    <location>
        <begin position="1"/>
        <end position="26"/>
    </location>
</feature>
<dbReference type="InterPro" id="IPR013783">
    <property type="entry name" value="Ig-like_fold"/>
</dbReference>
<dbReference type="AlphaFoldDB" id="A0ABD0XCU1"/>
<protein>
    <recommendedName>
        <fullName evidence="5">Tissue factor</fullName>
    </recommendedName>
    <alternativeName>
        <fullName evidence="16">Coagulation factor III</fullName>
    </alternativeName>
</protein>
<evidence type="ECO:0000256" key="7">
    <source>
        <dbReference type="ARBA" id="ARBA00022696"/>
    </source>
</evidence>
<dbReference type="Pfam" id="PF01108">
    <property type="entry name" value="Tissue_fac"/>
    <property type="match status" value="1"/>
</dbReference>
<dbReference type="InterPro" id="IPR015373">
    <property type="entry name" value="Interferon/interleukin_rcp_dom"/>
</dbReference>
<dbReference type="PRINTS" id="PR00346">
    <property type="entry name" value="TISSUEFACTOR"/>
</dbReference>
<dbReference type="Pfam" id="PF09294">
    <property type="entry name" value="Interfer-bind"/>
    <property type="match status" value="1"/>
</dbReference>
<evidence type="ECO:0000256" key="8">
    <source>
        <dbReference type="ARBA" id="ARBA00022729"/>
    </source>
</evidence>
<dbReference type="InterPro" id="IPR003961">
    <property type="entry name" value="FN3_dom"/>
</dbReference>
<evidence type="ECO:0000256" key="16">
    <source>
        <dbReference type="ARBA" id="ARBA00031171"/>
    </source>
</evidence>
<dbReference type="InterPro" id="IPR036116">
    <property type="entry name" value="FN3_sf"/>
</dbReference>
<comment type="function">
    <text evidence="1">Initiates blood coagulation by forming a complex with circulating factor VII or VIIa. The [TF:VIIa] complex activates factors IX or X by specific limited proteolysis. TF plays a role in normal hemostasis by initiating the cell-surface assembly and propagation of the coagulation protease cascade.</text>
</comment>
<reference evidence="21 22" key="1">
    <citation type="submission" date="2024-06" db="EMBL/GenBank/DDBJ databases">
        <authorList>
            <person name="Pan Q."/>
            <person name="Wen M."/>
            <person name="Jouanno E."/>
            <person name="Zahm M."/>
            <person name="Klopp C."/>
            <person name="Cabau C."/>
            <person name="Louis A."/>
            <person name="Berthelot C."/>
            <person name="Parey E."/>
            <person name="Roest Crollius H."/>
            <person name="Montfort J."/>
            <person name="Robinson-Rechavi M."/>
            <person name="Bouchez O."/>
            <person name="Lampietro C."/>
            <person name="Lopez Roques C."/>
            <person name="Donnadieu C."/>
            <person name="Postlethwait J."/>
            <person name="Bobe J."/>
            <person name="Verreycken H."/>
            <person name="Guiguen Y."/>
        </authorList>
    </citation>
    <scope>NUCLEOTIDE SEQUENCE [LARGE SCALE GENOMIC DNA]</scope>
    <source>
        <strain evidence="21">Up_M1</strain>
        <tissue evidence="21">Testis</tissue>
    </source>
</reference>
<keyword evidence="7" id="KW-0356">Hemostasis</keyword>
<keyword evidence="15" id="KW-0449">Lipoprotein</keyword>
<keyword evidence="13" id="KW-1015">Disulfide bond</keyword>
<dbReference type="Gene3D" id="2.60.40.10">
    <property type="entry name" value="Immunoglobulins"/>
    <property type="match status" value="2"/>
</dbReference>
<keyword evidence="11 17" id="KW-0472">Membrane</keyword>
<organism evidence="21 22">
    <name type="scientific">Umbra pygmaea</name>
    <name type="common">Eastern mudminnow</name>
    <dbReference type="NCBI Taxonomy" id="75934"/>
    <lineage>
        <taxon>Eukaryota</taxon>
        <taxon>Metazoa</taxon>
        <taxon>Chordata</taxon>
        <taxon>Craniata</taxon>
        <taxon>Vertebrata</taxon>
        <taxon>Euteleostomi</taxon>
        <taxon>Actinopterygii</taxon>
        <taxon>Neopterygii</taxon>
        <taxon>Teleostei</taxon>
        <taxon>Protacanthopterygii</taxon>
        <taxon>Esociformes</taxon>
        <taxon>Umbridae</taxon>
        <taxon>Umbra</taxon>
    </lineage>
</organism>
<evidence type="ECO:0000256" key="11">
    <source>
        <dbReference type="ARBA" id="ARBA00023136"/>
    </source>
</evidence>
<evidence type="ECO:0000256" key="10">
    <source>
        <dbReference type="ARBA" id="ARBA00023084"/>
    </source>
</evidence>
<evidence type="ECO:0000256" key="1">
    <source>
        <dbReference type="ARBA" id="ARBA00002201"/>
    </source>
</evidence>
<keyword evidence="9 17" id="KW-1133">Transmembrane helix</keyword>
<keyword evidence="6 17" id="KW-0812">Transmembrane</keyword>
<evidence type="ECO:0000256" key="14">
    <source>
        <dbReference type="ARBA" id="ARBA00023180"/>
    </source>
</evidence>
<evidence type="ECO:0000256" key="12">
    <source>
        <dbReference type="ARBA" id="ARBA00023139"/>
    </source>
</evidence>
<name>A0ABD0XCU1_UMBPY</name>
<evidence type="ECO:0000259" key="19">
    <source>
        <dbReference type="Pfam" id="PF01108"/>
    </source>
</evidence>
<comment type="subcellular location">
    <subcellularLocation>
        <location evidence="2">Membrane</location>
        <topology evidence="2">Single-pass type I membrane protein</topology>
    </subcellularLocation>
</comment>
<sequence>MCKVLKMKVMCFLTILCTVLFTYCFADTYPRAQNVSWFSINFKTLLMWEPKPTNYSYTVEFSVIGENRQKNPHCIRTLQTECDLSNSLKDLKATYSADILSEPPYGVNSDLVEFPHTTSEWFNPYKDTLLGRPEFKIKVSEDKRTITLYVEDPPTALFNEKDQTRTIRDVFGDDLQYKVTFGKATSTGKKTKISASSEIQLDRTDIDPGVSYCFSVQAYIPSRSTNKQLGELSQRQCSPSNEKTLFDDYGIGVKVGFILLISTIIAVAVLVTVLCCKRRSNTKQGKEGVPLRTV</sequence>
<keyword evidence="22" id="KW-1185">Reference proteome</keyword>
<comment type="similarity">
    <text evidence="3">Belongs to the tissue factor family.</text>
</comment>
<dbReference type="SUPFAM" id="SSF49265">
    <property type="entry name" value="Fibronectin type III"/>
    <property type="match status" value="2"/>
</dbReference>
<feature type="domain" description="Interferon/interleukin receptor" evidence="20">
    <location>
        <begin position="129"/>
        <end position="238"/>
    </location>
</feature>
<evidence type="ECO:0000313" key="21">
    <source>
        <dbReference type="EMBL" id="KAL1006684.1"/>
    </source>
</evidence>
<dbReference type="GO" id="GO:0007596">
    <property type="term" value="P:blood coagulation"/>
    <property type="evidence" value="ECO:0007669"/>
    <property type="project" value="UniProtKB-KW"/>
</dbReference>
<dbReference type="GO" id="GO:0016020">
    <property type="term" value="C:membrane"/>
    <property type="evidence" value="ECO:0007669"/>
    <property type="project" value="UniProtKB-SubCell"/>
</dbReference>
<gene>
    <name evidence="21" type="ORF">UPYG_G00075350</name>
</gene>
<evidence type="ECO:0000256" key="13">
    <source>
        <dbReference type="ARBA" id="ARBA00023157"/>
    </source>
</evidence>
<evidence type="ECO:0000256" key="2">
    <source>
        <dbReference type="ARBA" id="ARBA00004479"/>
    </source>
</evidence>
<keyword evidence="10" id="KW-0094">Blood coagulation</keyword>
<dbReference type="InterPro" id="IPR050650">
    <property type="entry name" value="Type-II_Cytokine-TF_Rcpt"/>
</dbReference>
<evidence type="ECO:0000313" key="22">
    <source>
        <dbReference type="Proteomes" id="UP001557470"/>
    </source>
</evidence>
<dbReference type="InterPro" id="IPR001187">
    <property type="entry name" value="Tissue_factor"/>
</dbReference>
<evidence type="ECO:0000256" key="3">
    <source>
        <dbReference type="ARBA" id="ARBA00009197"/>
    </source>
</evidence>
<accession>A0ABD0XCU1</accession>
<dbReference type="FunFam" id="2.60.40.10:FF:000899">
    <property type="entry name" value="Tissue factor"/>
    <property type="match status" value="1"/>
</dbReference>
<dbReference type="Proteomes" id="UP001557470">
    <property type="component" value="Unassembled WGS sequence"/>
</dbReference>